<feature type="compositionally biased region" description="Low complexity" evidence="3">
    <location>
        <begin position="745"/>
        <end position="793"/>
    </location>
</feature>
<dbReference type="SMART" id="SM00369">
    <property type="entry name" value="LRR_TYP"/>
    <property type="match status" value="3"/>
</dbReference>
<reference evidence="4 5" key="1">
    <citation type="submission" date="2024-01" db="EMBL/GenBank/DDBJ databases">
        <title>A draft genome for the cacao thread blight pathogen Marasmiellus scandens.</title>
        <authorList>
            <person name="Baruah I.K."/>
            <person name="Leung J."/>
            <person name="Bukari Y."/>
            <person name="Amoako-Attah I."/>
            <person name="Meinhardt L.W."/>
            <person name="Bailey B.A."/>
            <person name="Cohen S.P."/>
        </authorList>
    </citation>
    <scope>NUCLEOTIDE SEQUENCE [LARGE SCALE GENOMIC DNA]</scope>
    <source>
        <strain evidence="4 5">GH-19</strain>
    </source>
</reference>
<keyword evidence="2" id="KW-0677">Repeat</keyword>
<dbReference type="Gene3D" id="3.80.10.10">
    <property type="entry name" value="Ribonuclease Inhibitor"/>
    <property type="match status" value="1"/>
</dbReference>
<feature type="region of interest" description="Disordered" evidence="3">
    <location>
        <begin position="413"/>
        <end position="455"/>
    </location>
</feature>
<dbReference type="PANTHER" id="PTHR48051:SF46">
    <property type="entry name" value="LEUCINE RICH REPEAT-CONTAINING DOMAIN PROTEIN"/>
    <property type="match status" value="1"/>
</dbReference>
<feature type="compositionally biased region" description="Low complexity" evidence="3">
    <location>
        <begin position="441"/>
        <end position="455"/>
    </location>
</feature>
<feature type="compositionally biased region" description="Polar residues" evidence="3">
    <location>
        <begin position="305"/>
        <end position="319"/>
    </location>
</feature>
<feature type="region of interest" description="Disordered" evidence="3">
    <location>
        <begin position="1"/>
        <end position="28"/>
    </location>
</feature>
<dbReference type="Pfam" id="PF10428">
    <property type="entry name" value="SOG2"/>
    <property type="match status" value="1"/>
</dbReference>
<dbReference type="InterPro" id="IPR001611">
    <property type="entry name" value="Leu-rich_rpt"/>
</dbReference>
<gene>
    <name evidence="4" type="primary">SOG2</name>
    <name evidence="4" type="ORF">VKT23_013120</name>
</gene>
<feature type="compositionally biased region" description="Basic and acidic residues" evidence="3">
    <location>
        <begin position="1"/>
        <end position="14"/>
    </location>
</feature>
<dbReference type="Proteomes" id="UP001498398">
    <property type="component" value="Unassembled WGS sequence"/>
</dbReference>
<keyword evidence="1" id="KW-0433">Leucine-rich repeat</keyword>
<dbReference type="Pfam" id="PF13855">
    <property type="entry name" value="LRR_8"/>
    <property type="match status" value="1"/>
</dbReference>
<dbReference type="InterPro" id="IPR032675">
    <property type="entry name" value="LRR_dom_sf"/>
</dbReference>
<evidence type="ECO:0000256" key="3">
    <source>
        <dbReference type="SAM" id="MobiDB-lite"/>
    </source>
</evidence>
<organism evidence="4 5">
    <name type="scientific">Marasmiellus scandens</name>
    <dbReference type="NCBI Taxonomy" id="2682957"/>
    <lineage>
        <taxon>Eukaryota</taxon>
        <taxon>Fungi</taxon>
        <taxon>Dikarya</taxon>
        <taxon>Basidiomycota</taxon>
        <taxon>Agaricomycotina</taxon>
        <taxon>Agaricomycetes</taxon>
        <taxon>Agaricomycetidae</taxon>
        <taxon>Agaricales</taxon>
        <taxon>Marasmiineae</taxon>
        <taxon>Omphalotaceae</taxon>
        <taxon>Marasmiellus</taxon>
    </lineage>
</organism>
<evidence type="ECO:0000256" key="1">
    <source>
        <dbReference type="ARBA" id="ARBA00022614"/>
    </source>
</evidence>
<proteinExistence type="predicted"/>
<sequence length="1024" mass="112655">MQDSDERKVHDLHDPLATSTPFRRTASPSFSTFMSSLDVDRSALYSPSSRKRTSFPPVSLSLSHEHIQDALSRSPDDGATLVFMKLNLTYIGEAAADRLANIGKDSPDDESRVERIALGHNRLSALPTDFALLSRLRYLNLKHNSFTVFPNVLTLMSSLDTLDISHNKIKRLPTQPGNLVNLRVFCFSRNKVTRLPTYISRFHSLAVLEMERNPIDWPPKHIIERHEPPGTAETMKNWIRGIQKWIEAETTRGTRGHDDSGFSEMEGRTDDSFNTWSRPDAEYDDGVTPHARSFSIDSTFSMSSVEDSTPLYTPASYGQSDRPPPLHIGILQSYSTDNSPTHEGYLPSPAESDTFFDPDSTGGLNQKDLLPMNHGRNASYATSIHSYNRTEYLGKKSMPDLRTAKFNFHHKKTPERGAAAASHHPNRSHFQDDFSMPSPLSTRQDSDGSSFSSTSRTAAKLLGKEHVLQISPTRAVPSMAFERNSYFRRLSTIPLATINTLPTPLLNLVDTARSILFAVCQIYQTLEHYTLHSIDDRLSSVLKKVLHPASADMIQFINSLDRFDAMSRKVIPPPPVCRGVIESCRDTVAVFGKTVGVLSLQLKVIVNVDDLRYLRSLLVQLYGAAAEISLAWQSMIPQIESIKPYLHSRPAPSPSAMGLVGPEPPSNSLSHNFLSDPLLPPLPRSSNARNHNSRRHAGSFSSKDVELGKTLPDEVDASHATTSRGTLRATKRHNNLTPAALTVQSPSPTSPGIPSSTTSSSSVISLAESSRVNHSRSGSLSSLQASSTSSSPSIPTKTTFLELPSTSRNQVDKEALQAVHAAVDVAPAVWDQMEEVLVGAIENNIEVRESLERARSVTKRLSDMIRAMKESDTTADKRSLREDANIFLKSVVQLSNYVKVYGGVRSSALRTNMVKLTNSTEEFAILLHVSSFSPSSASSASRPYSPMLSASSSQPSLLNPPEETRLGPGLSRSRSAQPSTGTSRIPVSPAPEGSRSALPSQAFKLPIIKRFRDKEPRLDINDPG</sequence>
<feature type="compositionally biased region" description="Low complexity" evidence="3">
    <location>
        <begin position="934"/>
        <end position="961"/>
    </location>
</feature>
<feature type="region of interest" description="Disordered" evidence="3">
    <location>
        <begin position="250"/>
        <end position="289"/>
    </location>
</feature>
<keyword evidence="5" id="KW-1185">Reference proteome</keyword>
<dbReference type="InterPro" id="IPR003591">
    <property type="entry name" value="Leu-rich_rpt_typical-subtyp"/>
</dbReference>
<name>A0ABR1J692_9AGAR</name>
<comment type="caution">
    <text evidence="4">The sequence shown here is derived from an EMBL/GenBank/DDBJ whole genome shotgun (WGS) entry which is preliminary data.</text>
</comment>
<feature type="region of interest" description="Disordered" evidence="3">
    <location>
        <begin position="934"/>
        <end position="1001"/>
    </location>
</feature>
<evidence type="ECO:0000313" key="5">
    <source>
        <dbReference type="Proteomes" id="UP001498398"/>
    </source>
</evidence>
<dbReference type="EMBL" id="JBANRG010000035">
    <property type="protein sequence ID" value="KAK7449645.1"/>
    <property type="molecule type" value="Genomic_DNA"/>
</dbReference>
<dbReference type="SUPFAM" id="SSF52075">
    <property type="entry name" value="Outer arm dynein light chain 1"/>
    <property type="match status" value="1"/>
</dbReference>
<protein>
    <submittedName>
        <fullName evidence="4">RAM signaling network component</fullName>
    </submittedName>
</protein>
<feature type="compositionally biased region" description="Basic and acidic residues" evidence="3">
    <location>
        <begin position="250"/>
        <end position="271"/>
    </location>
</feature>
<feature type="compositionally biased region" description="Polar residues" evidence="3">
    <location>
        <begin position="972"/>
        <end position="985"/>
    </location>
</feature>
<dbReference type="PANTHER" id="PTHR48051">
    <property type="match status" value="1"/>
</dbReference>
<feature type="compositionally biased region" description="Polar residues" evidence="3">
    <location>
        <begin position="17"/>
        <end position="28"/>
    </location>
</feature>
<evidence type="ECO:0000256" key="2">
    <source>
        <dbReference type="ARBA" id="ARBA00022737"/>
    </source>
</evidence>
<dbReference type="InterPro" id="IPR019487">
    <property type="entry name" value="RAM_signalling_pathway_SOG2"/>
</dbReference>
<feature type="region of interest" description="Disordered" evidence="3">
    <location>
        <begin position="651"/>
        <end position="799"/>
    </location>
</feature>
<dbReference type="PROSITE" id="PS51450">
    <property type="entry name" value="LRR"/>
    <property type="match status" value="2"/>
</dbReference>
<feature type="compositionally biased region" description="Polar residues" evidence="3">
    <location>
        <begin position="332"/>
        <end position="341"/>
    </location>
</feature>
<feature type="region of interest" description="Disordered" evidence="3">
    <location>
        <begin position="304"/>
        <end position="348"/>
    </location>
</feature>
<accession>A0ABR1J692</accession>
<evidence type="ECO:0000313" key="4">
    <source>
        <dbReference type="EMBL" id="KAK7449645.1"/>
    </source>
</evidence>
<dbReference type="InterPro" id="IPR050216">
    <property type="entry name" value="LRR_domain-containing"/>
</dbReference>